<keyword evidence="2" id="KW-1185">Reference proteome</keyword>
<evidence type="ECO:0000313" key="1">
    <source>
        <dbReference type="EMBL" id="PKU22374.1"/>
    </source>
</evidence>
<dbReference type="Gene3D" id="3.20.20.70">
    <property type="entry name" value="Aldolase class I"/>
    <property type="match status" value="1"/>
</dbReference>
<dbReference type="SMART" id="SM01133">
    <property type="entry name" value="DeoC"/>
    <property type="match status" value="1"/>
</dbReference>
<sequence>MLATVGKQRRLSRLINPQTGRGFCIAFDHALQLGPAPGLTHPAETLRMMAEAGVDAVILPLGSAMHFGRELAAKRGPALILRLDQTTMWREGSPLAYRDGHTRLIASVEDAVALGAEAVITYLFVAPNDPALETRSFEDCAKVNEAARRYGILHIIETMGARNALAKDVFDPDFVAFHARIGIEMGADIVKTDWPGSAEGLRPVTESSPVPVLIAGGSSRGSDIGVLELVAEVMAGGAAGILFGRTIFQAKNPPAVMRGCRLIIHDGLSAAQAARSVGL</sequence>
<gene>
    <name evidence="1" type="ORF">CWS72_22120</name>
</gene>
<dbReference type="AlphaFoldDB" id="A0A2N3PPQ9"/>
<dbReference type="Proteomes" id="UP000233293">
    <property type="component" value="Unassembled WGS sequence"/>
</dbReference>
<dbReference type="EMBL" id="PIUM01000033">
    <property type="protein sequence ID" value="PKU22374.1"/>
    <property type="molecule type" value="Genomic_DNA"/>
</dbReference>
<organism evidence="1 2">
    <name type="scientific">Telmatospirillum siberiense</name>
    <dbReference type="NCBI Taxonomy" id="382514"/>
    <lineage>
        <taxon>Bacteria</taxon>
        <taxon>Pseudomonadati</taxon>
        <taxon>Pseudomonadota</taxon>
        <taxon>Alphaproteobacteria</taxon>
        <taxon>Rhodospirillales</taxon>
        <taxon>Rhodospirillaceae</taxon>
        <taxon>Telmatospirillum</taxon>
    </lineage>
</organism>
<dbReference type="OrthoDB" id="5915071at2"/>
<dbReference type="Pfam" id="PF01791">
    <property type="entry name" value="DeoC"/>
    <property type="match status" value="1"/>
</dbReference>
<dbReference type="InterPro" id="IPR002915">
    <property type="entry name" value="DeoC/FbaB/LacD_aldolase"/>
</dbReference>
<dbReference type="InterPro" id="IPR050456">
    <property type="entry name" value="DeoC/FbaB_aldolase"/>
</dbReference>
<comment type="caution">
    <text evidence="1">The sequence shown here is derived from an EMBL/GenBank/DDBJ whole genome shotgun (WGS) entry which is preliminary data.</text>
</comment>
<dbReference type="RefSeq" id="WP_101252821.1">
    <property type="nucleotide sequence ID" value="NZ_PIUM01000033.1"/>
</dbReference>
<dbReference type="PANTHER" id="PTHR47916:SF1">
    <property type="entry name" value="3-HYDROXY-5-PHOSPHONOOXYPENTANE-2,4-DIONE THIOLASE"/>
    <property type="match status" value="1"/>
</dbReference>
<accession>A0A2N3PPQ9</accession>
<dbReference type="InterPro" id="IPR013785">
    <property type="entry name" value="Aldolase_TIM"/>
</dbReference>
<dbReference type="GO" id="GO:0004332">
    <property type="term" value="F:fructose-bisphosphate aldolase activity"/>
    <property type="evidence" value="ECO:0007669"/>
    <property type="project" value="InterPro"/>
</dbReference>
<reference evidence="2" key="1">
    <citation type="submission" date="2017-12" db="EMBL/GenBank/DDBJ databases">
        <title>Draft genome sequence of Telmatospirillum siberiense 26-4b1T, an acidotolerant peatland alphaproteobacterium potentially involved in sulfur cycling.</title>
        <authorList>
            <person name="Hausmann B."/>
            <person name="Pjevac P."/>
            <person name="Schreck K."/>
            <person name="Herbold C.W."/>
            <person name="Daims H."/>
            <person name="Wagner M."/>
            <person name="Pester M."/>
            <person name="Loy A."/>
        </authorList>
    </citation>
    <scope>NUCLEOTIDE SEQUENCE [LARGE SCALE GENOMIC DNA]</scope>
    <source>
        <strain evidence="2">26-4b1</strain>
    </source>
</reference>
<dbReference type="InterPro" id="IPR041720">
    <property type="entry name" value="FbaB-like"/>
</dbReference>
<evidence type="ECO:0000313" key="2">
    <source>
        <dbReference type="Proteomes" id="UP000233293"/>
    </source>
</evidence>
<dbReference type="PANTHER" id="PTHR47916">
    <property type="entry name" value="FRUCTOSE-BISPHOSPHATE ALDOLASE CLASS 1"/>
    <property type="match status" value="1"/>
</dbReference>
<dbReference type="CDD" id="cd00958">
    <property type="entry name" value="DhnA"/>
    <property type="match status" value="1"/>
</dbReference>
<name>A0A2N3PPQ9_9PROT</name>
<dbReference type="SUPFAM" id="SSF51569">
    <property type="entry name" value="Aldolase"/>
    <property type="match status" value="1"/>
</dbReference>
<dbReference type="PIRSF" id="PIRSF038992">
    <property type="entry name" value="Aldolase_Ia"/>
    <property type="match status" value="1"/>
</dbReference>
<protein>
    <submittedName>
        <fullName evidence="1">Fructose-bisphosphate aldolase</fullName>
    </submittedName>
</protein>
<proteinExistence type="predicted"/>